<dbReference type="EMBL" id="CAJNOJ010000260">
    <property type="protein sequence ID" value="CAF1347149.1"/>
    <property type="molecule type" value="Genomic_DNA"/>
</dbReference>
<protein>
    <submittedName>
        <fullName evidence="5">Uncharacterized protein</fullName>
    </submittedName>
</protein>
<dbReference type="EMBL" id="CAJNOR010003167">
    <property type="protein sequence ID" value="CAF1384932.1"/>
    <property type="molecule type" value="Genomic_DNA"/>
</dbReference>
<dbReference type="Pfam" id="PF00023">
    <property type="entry name" value="Ank"/>
    <property type="match status" value="1"/>
</dbReference>
<dbReference type="SUPFAM" id="SSF48403">
    <property type="entry name" value="Ankyrin repeat"/>
    <property type="match status" value="4"/>
</dbReference>
<comment type="caution">
    <text evidence="5">The sequence shown here is derived from an EMBL/GenBank/DDBJ whole genome shotgun (WGS) entry which is preliminary data.</text>
</comment>
<dbReference type="Gene3D" id="1.25.40.20">
    <property type="entry name" value="Ankyrin repeat-containing domain"/>
    <property type="match status" value="6"/>
</dbReference>
<dbReference type="Proteomes" id="UP000663852">
    <property type="component" value="Unassembled WGS sequence"/>
</dbReference>
<feature type="repeat" description="ANK" evidence="3">
    <location>
        <begin position="215"/>
        <end position="247"/>
    </location>
</feature>
<dbReference type="PANTHER" id="PTHR24166">
    <property type="entry name" value="ROLLING PEBBLES, ISOFORM B"/>
    <property type="match status" value="1"/>
</dbReference>
<dbReference type="InterPro" id="IPR036770">
    <property type="entry name" value="Ankyrin_rpt-contain_sf"/>
</dbReference>
<feature type="coiled-coil region" evidence="4">
    <location>
        <begin position="1915"/>
        <end position="1970"/>
    </location>
</feature>
<name>A0A815H414_ADIRI</name>
<sequence length="1970" mass="222636">MSEATRRLVKLVRDKARSQDACRKAQQLLQQGADIKAPIKNQSMIDYIIAEEQRCRIPRPWEADCCLHLVEVLRQGASDQLRAHVFAGNDGNLDEMRQLVQLQASCYQGGPQRPLGLLGDLINERTNTIRLDVAKFLVENDIDKQYSWFSVDTEGKTCVCIAKDNPNCPKNVVDYLQQHFDIILSKIPRTKPEIDQEQIVACFRRGARLETVDEDGNTVLSNAVIMNNLELVNVLLSLGSQLTHRNKNGLTPLQIAENATSRNPPLVAILQKQAVNIELKDLIEAKGSHLTTDEVRRLLDKGVNINAKMENGNSFLHILISNDGTPDMIITFVNDFHADLSTTNIDGYRPIETCIMKEKHPYARLTAVLKLSKLSMDMFNNVKLNKTLLQFANDQNRTEAGKLVQNELNLRLWSCVMRISTNAEQNKILMAEIEQLIRYGAQINYKHQENSYSEWTALHLVCQMGSKSFVQFVIEHFEADYTLKNSNGDCPISLAAENGHLMIVEYLRGLPNTNLNIFNKDQQTPLHLATKNHHLLVVRYLVQWGADHQALNQWKQTPLNIAQASQPKNKEEEIIGKKLVQLLQRLVCPPVHGSAGQSIDTKQPELDLDTCELGSPVNINPISMINEDAEGERGKTYRENILANHPNDILHDAAKKGNLFAAQKALSDGANIRHRNKPDRTPYEVAHRTAAKCATQLNSPLLDSQDRLRLQGLLYHCQEIIKLIQQTAQNKISQAIDSSNAGLVMAYHAAGATLTPELFSKACNASGSETVEIVDYLLRNSEDIQKVVSNYSSSDSPYHIAKKNGNTRLASYFKYQLSMRCTKAIMENSFLSVQKLVHDGASVDMVDTNNLQQALAHQNTQMIQLLCRCGAKMPSKWLAAKDIVLSPAESQQFKPEIRFIINQCLIDSRLRFAAANGDLNCLILCQRLGANINSVNCHGSTALLYALKYSHSFPVVHALVSRGASILHFNEDEPKSLIQFAKRQNCQQIASYLFQELNAQFLSAILNNDRQSATTFAQFGADFNYQDEQGRTPLHYAVQYHGIELVTWLHAGGSVANKADINGDYPIILATERGDYATVEHFVKHDPNTKQQTNKSGLTALQIAQKLGFTRIAQLILTGESVPESSADAEEIRLDREVLKNAAEKGEIKVMQEFVKQPYESREEKRKLCHELLKIARRANQLEIVRILESYYNTKPISNEGSGGNVRLSEYYQKVLLGFLSGISGIIADSRVDLDPTDPATYRELFSDLTSRVNKYSQELQQVNSEQDLKKLIEKDSAHTNKRIAELHKKLEEVLESKDSLEASIEDLEQRVHTQEKSTNITAIQRKEYMVEREALNKKLSEYDSSILLLKRREEALLMRRNTINFIKNNSNLALFHQTIENRLDALFTSVFAAEGGYAKRETIIPFMNLLLTNVKSTLNPILSKLNEKVQRQEWHAISTLGNIEELKRIASDTAGIITLYYKEQIQLIDPFRKIKGTNMFNTRIKWIKNVFYDARPEGSEEMAITMFAEYVTAWIIDALKASKTELIATESLPAQLWLFVAKKNPMDQGTTVQVTDAVGVSAGQQRIPLKIRNSFGKDEEKQAQLRHLIGCVSVLGSNGHIYQYSKPTNSSDHELVDLEIFGYVYVKPFSSDKRVLDAIVDGRKLVLAKRDTHGDILTKFEEIALHAQTYADQIEQFTGESSVNKEITKQVAETLQHQHIFASLNHVDEELKKLQETVELDIDVLREDIERKVRFYQVSIDAAHEQIKIEAEANRKALAEEMHRHYEKTWQDLNEQFQNVQQHLGKFVADRLTKIEKYVEENSKKIEKEAETARSDSRIAVAQSGRASEIAQQAAQDATQAALVCGRYSKLLEQQYQEFQKKIQICETTINQKAAAQEEFCKHEIAETCDTIRSKCEQARKAVQDVQSSTRQQLDIQKEEKEILVNEVHKARVESQKVAVEAKRAANAAAEALGKVEKALERIQKATRL</sequence>
<feature type="repeat" description="ANK" evidence="3">
    <location>
        <begin position="521"/>
        <end position="553"/>
    </location>
</feature>
<evidence type="ECO:0000313" key="5">
    <source>
        <dbReference type="EMBL" id="CAF1347149.1"/>
    </source>
</evidence>
<dbReference type="Pfam" id="PF12796">
    <property type="entry name" value="Ank_2"/>
    <property type="match status" value="2"/>
</dbReference>
<proteinExistence type="predicted"/>
<gene>
    <name evidence="5" type="ORF">EDS130_LOCUS33065</name>
    <name evidence="6" type="ORF">XAT740_LOCUS33281</name>
</gene>
<keyword evidence="1" id="KW-0677">Repeat</keyword>
<accession>A0A815H414</accession>
<keyword evidence="2 3" id="KW-0040">ANK repeat</keyword>
<dbReference type="InterPro" id="IPR002110">
    <property type="entry name" value="Ankyrin_rpt"/>
</dbReference>
<dbReference type="PROSITE" id="PS50088">
    <property type="entry name" value="ANK_REPEAT"/>
    <property type="match status" value="4"/>
</dbReference>
<evidence type="ECO:0000313" key="6">
    <source>
        <dbReference type="EMBL" id="CAF1384932.1"/>
    </source>
</evidence>
<dbReference type="PROSITE" id="PS50297">
    <property type="entry name" value="ANK_REP_REGION"/>
    <property type="match status" value="3"/>
</dbReference>
<keyword evidence="7" id="KW-1185">Reference proteome</keyword>
<dbReference type="SMART" id="SM00248">
    <property type="entry name" value="ANK"/>
    <property type="match status" value="13"/>
</dbReference>
<dbReference type="PANTHER" id="PTHR24166:SF48">
    <property type="entry name" value="PROTEIN VAPYRIN"/>
    <property type="match status" value="1"/>
</dbReference>
<evidence type="ECO:0000256" key="4">
    <source>
        <dbReference type="SAM" id="Coils"/>
    </source>
</evidence>
<organism evidence="5 8">
    <name type="scientific">Adineta ricciae</name>
    <name type="common">Rotifer</name>
    <dbReference type="NCBI Taxonomy" id="249248"/>
    <lineage>
        <taxon>Eukaryota</taxon>
        <taxon>Metazoa</taxon>
        <taxon>Spiralia</taxon>
        <taxon>Gnathifera</taxon>
        <taxon>Rotifera</taxon>
        <taxon>Eurotatoria</taxon>
        <taxon>Bdelloidea</taxon>
        <taxon>Adinetida</taxon>
        <taxon>Adinetidae</taxon>
        <taxon>Adineta</taxon>
    </lineage>
</organism>
<reference evidence="5" key="1">
    <citation type="submission" date="2021-02" db="EMBL/GenBank/DDBJ databases">
        <authorList>
            <person name="Nowell W R."/>
        </authorList>
    </citation>
    <scope>NUCLEOTIDE SEQUENCE</scope>
</reference>
<dbReference type="SUPFAM" id="SSF58113">
    <property type="entry name" value="Apolipoprotein A-I"/>
    <property type="match status" value="1"/>
</dbReference>
<dbReference type="InterPro" id="IPR050889">
    <property type="entry name" value="Dendritic_Spine_Reg/Scaffold"/>
</dbReference>
<feature type="repeat" description="ANK" evidence="3">
    <location>
        <begin position="938"/>
        <end position="971"/>
    </location>
</feature>
<keyword evidence="4" id="KW-0175">Coiled coil</keyword>
<dbReference type="Proteomes" id="UP000663828">
    <property type="component" value="Unassembled WGS sequence"/>
</dbReference>
<evidence type="ECO:0000256" key="2">
    <source>
        <dbReference type="ARBA" id="ARBA00023043"/>
    </source>
</evidence>
<feature type="coiled-coil region" evidence="4">
    <location>
        <begin position="1246"/>
        <end position="1318"/>
    </location>
</feature>
<evidence type="ECO:0000313" key="8">
    <source>
        <dbReference type="Proteomes" id="UP000663852"/>
    </source>
</evidence>
<evidence type="ECO:0000256" key="3">
    <source>
        <dbReference type="PROSITE-ProRule" id="PRU00023"/>
    </source>
</evidence>
<feature type="repeat" description="ANK" evidence="3">
    <location>
        <begin position="1029"/>
        <end position="1061"/>
    </location>
</feature>
<dbReference type="OrthoDB" id="5406014at2759"/>
<evidence type="ECO:0000313" key="7">
    <source>
        <dbReference type="Proteomes" id="UP000663828"/>
    </source>
</evidence>
<evidence type="ECO:0000256" key="1">
    <source>
        <dbReference type="ARBA" id="ARBA00022737"/>
    </source>
</evidence>